<name>A0ABP3N090_9ACTN</name>
<evidence type="ECO:0000313" key="2">
    <source>
        <dbReference type="EMBL" id="GAA0532367.1"/>
    </source>
</evidence>
<gene>
    <name evidence="2" type="ORF">GCM10010390_38280</name>
</gene>
<accession>A0ABP3N090</accession>
<evidence type="ECO:0000313" key="3">
    <source>
        <dbReference type="Proteomes" id="UP001501576"/>
    </source>
</evidence>
<feature type="compositionally biased region" description="Basic and acidic residues" evidence="1">
    <location>
        <begin position="37"/>
        <end position="51"/>
    </location>
</feature>
<evidence type="ECO:0000256" key="1">
    <source>
        <dbReference type="SAM" id="MobiDB-lite"/>
    </source>
</evidence>
<feature type="region of interest" description="Disordered" evidence="1">
    <location>
        <begin position="1"/>
        <end position="58"/>
    </location>
</feature>
<reference evidence="3" key="1">
    <citation type="journal article" date="2019" name="Int. J. Syst. Evol. Microbiol.">
        <title>The Global Catalogue of Microorganisms (GCM) 10K type strain sequencing project: providing services to taxonomists for standard genome sequencing and annotation.</title>
        <authorList>
            <consortium name="The Broad Institute Genomics Platform"/>
            <consortium name="The Broad Institute Genome Sequencing Center for Infectious Disease"/>
            <person name="Wu L."/>
            <person name="Ma J."/>
        </authorList>
    </citation>
    <scope>NUCLEOTIDE SEQUENCE [LARGE SCALE GENOMIC DNA]</scope>
    <source>
        <strain evidence="3">JCM 5052</strain>
    </source>
</reference>
<comment type="caution">
    <text evidence="2">The sequence shown here is derived from an EMBL/GenBank/DDBJ whole genome shotgun (WGS) entry which is preliminary data.</text>
</comment>
<protein>
    <submittedName>
        <fullName evidence="2">Uncharacterized protein</fullName>
    </submittedName>
</protein>
<sequence>MRNAFGTHAATNTGVPRLSEVEPPATLSEGLMGPGPGRRDGPAVEQPDRLRKPTSAAINELGSSQARPISLNRWITSRTVSSSAATSWAMTGTRFPPAEARSIIARR</sequence>
<keyword evidence="3" id="KW-1185">Reference proteome</keyword>
<proteinExistence type="predicted"/>
<dbReference type="Proteomes" id="UP001501576">
    <property type="component" value="Unassembled WGS sequence"/>
</dbReference>
<organism evidence="2 3">
    <name type="scientific">Streptomyces mordarskii</name>
    <dbReference type="NCBI Taxonomy" id="1226758"/>
    <lineage>
        <taxon>Bacteria</taxon>
        <taxon>Bacillati</taxon>
        <taxon>Actinomycetota</taxon>
        <taxon>Actinomycetes</taxon>
        <taxon>Kitasatosporales</taxon>
        <taxon>Streptomycetaceae</taxon>
        <taxon>Streptomyces</taxon>
    </lineage>
</organism>
<dbReference type="EMBL" id="BAAABZ010000025">
    <property type="protein sequence ID" value="GAA0532367.1"/>
    <property type="molecule type" value="Genomic_DNA"/>
</dbReference>